<dbReference type="Gene3D" id="1.25.40.10">
    <property type="entry name" value="Tetratricopeptide repeat domain"/>
    <property type="match status" value="1"/>
</dbReference>
<feature type="domain" description="Vps41 beta-propeller" evidence="5">
    <location>
        <begin position="111"/>
        <end position="459"/>
    </location>
</feature>
<dbReference type="GO" id="GO:0009267">
    <property type="term" value="P:cellular response to starvation"/>
    <property type="evidence" value="ECO:0007669"/>
    <property type="project" value="TreeGrafter"/>
</dbReference>
<evidence type="ECO:0000256" key="2">
    <source>
        <dbReference type="ARBA" id="ARBA00022927"/>
    </source>
</evidence>
<feature type="compositionally biased region" description="Polar residues" evidence="4">
    <location>
        <begin position="23"/>
        <end position="39"/>
    </location>
</feature>
<feature type="repeat" description="CHCR" evidence="3">
    <location>
        <begin position="716"/>
        <end position="859"/>
    </location>
</feature>
<proteinExistence type="predicted"/>
<sequence>MITNSNEKIDGDRIDEDKKTTTDTRSNVSTKSLIPTSDDQISKHHTESTSIENNNQVESQGLEFDDTSEETVGTETTASDEDEEEDDDNSNDDSEDDDSDDDEDEDEPPRLKYTRVSDLPSRLFDKDPVSACCFNTNAFIFATHSGIIHLCQPDFTPIRTFKVHMASILSLDCDGEYFASGSMDGSVVIGSIQNADDMTRFDFKRPIYAVALDKKYKSSRSFYTGGTGGQLIRHNRGWLGQREDTVLSKDQSGPITLIKIFNGLVLWTNDSGIHIIHAGSKSMALDVPIPPEFPNPAVYWPRIHIIDKSHALLAWYNYIWQFKVTPEIRSQASKILSSAASSFITTSLEASIEIEWEKALDDIRVAGIAEAGGDLIVLNYVPPEESDSSQSSKRKLVGQPSELALLQSYSLEEISVDVVAMHNYQTLGFNDYHIYEYAPAAKDPYWFLVSANDAIMVQECTVQDQLKWYYMKGRYLEAWKVGLRLLNQEELLDIGLKQANKFASEDDWESAASFLSTILKLNPEHDSQSYIDRIYQEWNNWIDLFFKSMHIGLLVDEIPCSHDSQVNQQLYDDILSYYLEQEDYQKLSDIVSKWDENLFDREKLVKLIAEKLKQYDEEHPLTSIKSNSTPKDDKIVPLRRMYVDLLLKLDEIQPCIPQLIRLQDKDVLIFVNDHHILEQNIAMLPDIFSSLVGNQEVNGKNVSDIRNIIEQDITILVENRHEIVPSRVIDVFSKADMEYVNYLYLESLGREDKLLIKGFEDKIVELYAIYNKGLLLDFLTRHENYSIEQAIFVCEKYHCIRGWAYLLNKAGEKKKALTLIIDELDDPETAIQFAESADNKELWDFLLDYSMNKPDFITALLDTVGELRDPIPVVSRITEGVEIRGLKHSLVNILKDVSTDEMIYQLILKIITREASSVLSQSLSLRLEGHTYPQLGSHTKFHDEALIQLPECANTQELIQESEIVGKDNINVQKSESVSSKIQHAKYISQFLVRFMKQRNE</sequence>
<gene>
    <name evidence="6" type="ORF">DEBR0S2_16424G</name>
</gene>
<dbReference type="InterPro" id="IPR011990">
    <property type="entry name" value="TPR-like_helical_dom_sf"/>
</dbReference>
<reference evidence="6 7" key="1">
    <citation type="submission" date="2019-07" db="EMBL/GenBank/DDBJ databases">
        <authorList>
            <person name="Friedrich A."/>
            <person name="Schacherer J."/>
        </authorList>
    </citation>
    <scope>NUCLEOTIDE SEQUENCE [LARGE SCALE GENOMIC DNA]</scope>
</reference>
<dbReference type="GO" id="GO:0005770">
    <property type="term" value="C:late endosome"/>
    <property type="evidence" value="ECO:0007669"/>
    <property type="project" value="TreeGrafter"/>
</dbReference>
<evidence type="ECO:0000256" key="4">
    <source>
        <dbReference type="SAM" id="MobiDB-lite"/>
    </source>
</evidence>
<dbReference type="GO" id="GO:0034058">
    <property type="term" value="P:endosomal vesicle fusion"/>
    <property type="evidence" value="ECO:0007669"/>
    <property type="project" value="TreeGrafter"/>
</dbReference>
<feature type="region of interest" description="Disordered" evidence="4">
    <location>
        <begin position="1"/>
        <end position="115"/>
    </location>
</feature>
<dbReference type="GO" id="GO:0030897">
    <property type="term" value="C:HOPS complex"/>
    <property type="evidence" value="ECO:0007669"/>
    <property type="project" value="TreeGrafter"/>
</dbReference>
<protein>
    <submittedName>
        <fullName evidence="6">DEBR0S2_16424g1_1</fullName>
    </submittedName>
</protein>
<keyword evidence="1" id="KW-0813">Transport</keyword>
<dbReference type="InterPro" id="IPR015943">
    <property type="entry name" value="WD40/YVTN_repeat-like_dom_sf"/>
</dbReference>
<evidence type="ECO:0000256" key="3">
    <source>
        <dbReference type="PROSITE-ProRule" id="PRU01006"/>
    </source>
</evidence>
<dbReference type="PROSITE" id="PS50236">
    <property type="entry name" value="CHCR"/>
    <property type="match status" value="1"/>
</dbReference>
<dbReference type="InterPro" id="IPR045111">
    <property type="entry name" value="Vps41/Vps8"/>
</dbReference>
<dbReference type="InterPro" id="IPR000547">
    <property type="entry name" value="Clathrin_H-chain/VPS_repeat"/>
</dbReference>
<evidence type="ECO:0000313" key="7">
    <source>
        <dbReference type="Proteomes" id="UP000478008"/>
    </source>
</evidence>
<dbReference type="Pfam" id="PF23411">
    <property type="entry name" value="Beta-prop_Vps41"/>
    <property type="match status" value="1"/>
</dbReference>
<dbReference type="InterPro" id="IPR036322">
    <property type="entry name" value="WD40_repeat_dom_sf"/>
</dbReference>
<feature type="compositionally biased region" description="Acidic residues" evidence="4">
    <location>
        <begin position="78"/>
        <end position="107"/>
    </location>
</feature>
<dbReference type="GO" id="GO:0006623">
    <property type="term" value="P:protein targeting to vacuole"/>
    <property type="evidence" value="ECO:0007669"/>
    <property type="project" value="InterPro"/>
</dbReference>
<keyword evidence="2" id="KW-0653">Protein transport</keyword>
<name>A0A7D9CX16_DEKBR</name>
<dbReference type="SUPFAM" id="SSF50978">
    <property type="entry name" value="WD40 repeat-like"/>
    <property type="match status" value="1"/>
</dbReference>
<dbReference type="Gene3D" id="2.130.10.10">
    <property type="entry name" value="YVTN repeat-like/Quinoprotein amine dehydrogenase"/>
    <property type="match status" value="1"/>
</dbReference>
<dbReference type="PANTHER" id="PTHR12616:SF1">
    <property type="entry name" value="VACUOLAR PROTEIN SORTING-ASSOCIATED PROTEIN 41 HOMOLOG"/>
    <property type="match status" value="1"/>
</dbReference>
<accession>A0A7D9CX16</accession>
<evidence type="ECO:0000313" key="6">
    <source>
        <dbReference type="EMBL" id="VUG17791.1"/>
    </source>
</evidence>
<dbReference type="SMART" id="SM00299">
    <property type="entry name" value="CLH"/>
    <property type="match status" value="1"/>
</dbReference>
<feature type="compositionally biased region" description="Polar residues" evidence="4">
    <location>
        <begin position="48"/>
        <end position="59"/>
    </location>
</feature>
<evidence type="ECO:0000259" key="5">
    <source>
        <dbReference type="Pfam" id="PF23411"/>
    </source>
</evidence>
<organism evidence="6 7">
    <name type="scientific">Dekkera bruxellensis</name>
    <name type="common">Brettanomyces custersii</name>
    <dbReference type="NCBI Taxonomy" id="5007"/>
    <lineage>
        <taxon>Eukaryota</taxon>
        <taxon>Fungi</taxon>
        <taxon>Dikarya</taxon>
        <taxon>Ascomycota</taxon>
        <taxon>Saccharomycotina</taxon>
        <taxon>Pichiomycetes</taxon>
        <taxon>Pichiales</taxon>
        <taxon>Pichiaceae</taxon>
        <taxon>Brettanomyces</taxon>
    </lineage>
</organism>
<dbReference type="GO" id="GO:0016236">
    <property type="term" value="P:macroautophagy"/>
    <property type="evidence" value="ECO:0007669"/>
    <property type="project" value="TreeGrafter"/>
</dbReference>
<dbReference type="AlphaFoldDB" id="A0A7D9CX16"/>
<feature type="compositionally biased region" description="Basic and acidic residues" evidence="4">
    <location>
        <begin position="7"/>
        <end position="22"/>
    </location>
</feature>
<evidence type="ECO:0000256" key="1">
    <source>
        <dbReference type="ARBA" id="ARBA00022448"/>
    </source>
</evidence>
<dbReference type="GO" id="GO:0098588">
    <property type="term" value="C:bounding membrane of organelle"/>
    <property type="evidence" value="ECO:0007669"/>
    <property type="project" value="UniProtKB-ARBA"/>
</dbReference>
<keyword evidence="7" id="KW-1185">Reference proteome</keyword>
<dbReference type="InterPro" id="IPR057780">
    <property type="entry name" value="Beta-prop_Vps41"/>
</dbReference>
<dbReference type="Pfam" id="PF23556">
    <property type="entry name" value="TPR_Vps41"/>
    <property type="match status" value="1"/>
</dbReference>
<dbReference type="EMBL" id="CABFWN010000002">
    <property type="protein sequence ID" value="VUG17791.1"/>
    <property type="molecule type" value="Genomic_DNA"/>
</dbReference>
<dbReference type="Proteomes" id="UP000478008">
    <property type="component" value="Unassembled WGS sequence"/>
</dbReference>
<dbReference type="PANTHER" id="PTHR12616">
    <property type="entry name" value="VACUOLAR PROTEIN SORTING VPS41"/>
    <property type="match status" value="1"/>
</dbReference>